<evidence type="ECO:0000313" key="2">
    <source>
        <dbReference type="EMBL" id="CAD7266205.1"/>
    </source>
</evidence>
<dbReference type="EMBL" id="OC006570">
    <property type="protein sequence ID" value="CAD7266205.1"/>
    <property type="molecule type" value="Genomic_DNA"/>
</dbReference>
<accession>A0A7R9G414</accession>
<dbReference type="AlphaFoldDB" id="A0A7R9G414"/>
<reference evidence="2" key="1">
    <citation type="submission" date="2020-11" db="EMBL/GenBank/DDBJ databases">
        <authorList>
            <person name="Tran Van P."/>
        </authorList>
    </citation>
    <scope>NUCLEOTIDE SEQUENCE</scope>
</reference>
<proteinExistence type="predicted"/>
<feature type="region of interest" description="Disordered" evidence="1">
    <location>
        <begin position="21"/>
        <end position="47"/>
    </location>
</feature>
<evidence type="ECO:0000256" key="1">
    <source>
        <dbReference type="SAM" id="MobiDB-lite"/>
    </source>
</evidence>
<name>A0A7R9G414_TIMSH</name>
<organism evidence="2">
    <name type="scientific">Timema shepardi</name>
    <name type="common">Walking stick</name>
    <dbReference type="NCBI Taxonomy" id="629360"/>
    <lineage>
        <taxon>Eukaryota</taxon>
        <taxon>Metazoa</taxon>
        <taxon>Ecdysozoa</taxon>
        <taxon>Arthropoda</taxon>
        <taxon>Hexapoda</taxon>
        <taxon>Insecta</taxon>
        <taxon>Pterygota</taxon>
        <taxon>Neoptera</taxon>
        <taxon>Polyneoptera</taxon>
        <taxon>Phasmatodea</taxon>
        <taxon>Timematodea</taxon>
        <taxon>Timematoidea</taxon>
        <taxon>Timematidae</taxon>
        <taxon>Timema</taxon>
    </lineage>
</organism>
<feature type="compositionally biased region" description="Polar residues" evidence="1">
    <location>
        <begin position="34"/>
        <end position="47"/>
    </location>
</feature>
<sequence length="191" mass="20904">MYDVAERSSGIDLWAHSDLEREPRVSGGGRNQAERSGQGSRSQASTTTDSLRTDNILYLTHIVCVCVCVFYTLKECILYAVQSSGDPEGAVSFIQPSMVRRRRPGGPNPLKVEHGSLSVPPTGNAVPGTTTVERDAIYYRRCRKEIKPVACRGVLQGKQSVLKLYLGYVLTHLGPKLMLLTLAALHDTTLS</sequence>
<gene>
    <name evidence="2" type="ORF">TSIB3V08_LOCUS10230</name>
</gene>
<protein>
    <submittedName>
        <fullName evidence="2">Uncharacterized protein</fullName>
    </submittedName>
</protein>